<dbReference type="InterPro" id="IPR036280">
    <property type="entry name" value="Multihaem_cyt_sf"/>
</dbReference>
<name>A0A7T0G4V7_9BACT</name>
<evidence type="ECO:0000313" key="4">
    <source>
        <dbReference type="Proteomes" id="UP000594464"/>
    </source>
</evidence>
<feature type="domain" description="Cytochrome c-552/4" evidence="2">
    <location>
        <begin position="53"/>
        <end position="148"/>
    </location>
</feature>
<protein>
    <submittedName>
        <fullName evidence="3">Cytochrome C-554</fullName>
    </submittedName>
</protein>
<dbReference type="Gene3D" id="1.10.1130.10">
    <property type="entry name" value="Flavocytochrome C3, Chain A"/>
    <property type="match status" value="1"/>
</dbReference>
<dbReference type="Proteomes" id="UP000594464">
    <property type="component" value="Chromosome"/>
</dbReference>
<dbReference type="SUPFAM" id="SSF48695">
    <property type="entry name" value="Multiheme cytochromes"/>
    <property type="match status" value="1"/>
</dbReference>
<gene>
    <name evidence="3" type="ORF">G3M78_08350</name>
</gene>
<dbReference type="AlphaFoldDB" id="A0A7T0G4V7"/>
<organism evidence="3 4">
    <name type="scientific">Candidatus Nitrohelix vancouverensis</name>
    <dbReference type="NCBI Taxonomy" id="2705534"/>
    <lineage>
        <taxon>Bacteria</taxon>
        <taxon>Pseudomonadati</taxon>
        <taxon>Nitrospinota/Tectimicrobiota group</taxon>
        <taxon>Nitrospinota</taxon>
        <taxon>Nitrospinia</taxon>
        <taxon>Nitrospinales</taxon>
        <taxon>Nitrospinaceae</taxon>
        <taxon>Candidatus Nitrohelix</taxon>
    </lineage>
</organism>
<evidence type="ECO:0000259" key="2">
    <source>
        <dbReference type="Pfam" id="PF13435"/>
    </source>
</evidence>
<evidence type="ECO:0000313" key="3">
    <source>
        <dbReference type="EMBL" id="QPJ66810.1"/>
    </source>
</evidence>
<dbReference type="InterPro" id="IPR023155">
    <property type="entry name" value="Cyt_c-552/4"/>
</dbReference>
<feature type="region of interest" description="Disordered" evidence="1">
    <location>
        <begin position="111"/>
        <end position="140"/>
    </location>
</feature>
<feature type="compositionally biased region" description="Basic and acidic residues" evidence="1">
    <location>
        <begin position="124"/>
        <end position="138"/>
    </location>
</feature>
<evidence type="ECO:0000256" key="1">
    <source>
        <dbReference type="SAM" id="MobiDB-lite"/>
    </source>
</evidence>
<accession>A0A7T0G4V7</accession>
<dbReference type="KEGG" id="nva:G3M78_08350"/>
<dbReference type="EMBL" id="CP048620">
    <property type="protein sequence ID" value="QPJ66810.1"/>
    <property type="molecule type" value="Genomic_DNA"/>
</dbReference>
<proteinExistence type="predicted"/>
<dbReference type="Pfam" id="PF13435">
    <property type="entry name" value="Cytochrome_C554"/>
    <property type="match status" value="1"/>
</dbReference>
<sequence length="281" mass="33018">MKAEARSKKKIELTEEEEAFVKKLGIKKRKTKKLVKTLRKRPRYVGSTKCNGSCHDPYYKAWKNSPHGKTYQLLKPGQRAEAKKRVNLDPEKDYTSSPLCLRCHTTGYRQSGGFRPAGTKSRKGRDISTRIDPEEPNKEQVGCEMCHSVAGGRHLRAIMKSTRGKFSKSDTEQYGQRWDYENACTRCHTHSKTPFQPEVHEKYKFDFKERVKHVHPVDTYWSEDNQDQKLEHIKERNDEVAISETKPLEIENFIVKKGRLRFQKSSMPYDRKKKTFRYQEE</sequence>
<reference evidence="4" key="1">
    <citation type="submission" date="2020-02" db="EMBL/GenBank/DDBJ databases">
        <title>Genomic and physiological characterization of two novel Nitrospinaceae genera.</title>
        <authorList>
            <person name="Mueller A.J."/>
            <person name="Jung M.-Y."/>
            <person name="Strachan C.R."/>
            <person name="Herbold C.W."/>
            <person name="Kirkegaard R.H."/>
            <person name="Daims H."/>
        </authorList>
    </citation>
    <scope>NUCLEOTIDE SEQUENCE [LARGE SCALE GENOMIC DNA]</scope>
</reference>